<accession>A0A6P8Z9S5</accession>
<evidence type="ECO:0000256" key="2">
    <source>
        <dbReference type="ARBA" id="ARBA00022553"/>
    </source>
</evidence>
<evidence type="ECO:0000256" key="3">
    <source>
        <dbReference type="SAM" id="MobiDB-lite"/>
    </source>
</evidence>
<dbReference type="AlphaFoldDB" id="A0A6P8Z9S5"/>
<gene>
    <name evidence="5" type="primary">LOC117646757</name>
</gene>
<evidence type="ECO:0000313" key="4">
    <source>
        <dbReference type="Proteomes" id="UP000515158"/>
    </source>
</evidence>
<evidence type="ECO:0000256" key="1">
    <source>
        <dbReference type="ARBA" id="ARBA00006903"/>
    </source>
</evidence>
<proteinExistence type="inferred from homology"/>
<dbReference type="PANTHER" id="PTHR12842:SF6">
    <property type="entry name" value="FI01459P"/>
    <property type="match status" value="1"/>
</dbReference>
<dbReference type="InterPro" id="IPR007998">
    <property type="entry name" value="DUF719"/>
</dbReference>
<keyword evidence="2" id="KW-0597">Phosphoprotein</keyword>
<feature type="compositionally biased region" description="Low complexity" evidence="3">
    <location>
        <begin position="50"/>
        <end position="66"/>
    </location>
</feature>
<dbReference type="RefSeq" id="XP_034243812.1">
    <property type="nucleotide sequence ID" value="XM_034387921.1"/>
</dbReference>
<dbReference type="KEGG" id="tpal:117646757"/>
<dbReference type="InParanoid" id="A0A6P8Z9S5"/>
<reference evidence="5" key="1">
    <citation type="submission" date="2025-08" db="UniProtKB">
        <authorList>
            <consortium name="RefSeq"/>
        </authorList>
    </citation>
    <scope>IDENTIFICATION</scope>
    <source>
        <tissue evidence="5">Total insect</tissue>
    </source>
</reference>
<organism evidence="5">
    <name type="scientific">Thrips palmi</name>
    <name type="common">Melon thrips</name>
    <dbReference type="NCBI Taxonomy" id="161013"/>
    <lineage>
        <taxon>Eukaryota</taxon>
        <taxon>Metazoa</taxon>
        <taxon>Ecdysozoa</taxon>
        <taxon>Arthropoda</taxon>
        <taxon>Hexapoda</taxon>
        <taxon>Insecta</taxon>
        <taxon>Pterygota</taxon>
        <taxon>Neoptera</taxon>
        <taxon>Paraneoptera</taxon>
        <taxon>Thysanoptera</taxon>
        <taxon>Terebrantia</taxon>
        <taxon>Thripoidea</taxon>
        <taxon>Thripidae</taxon>
        <taxon>Thrips</taxon>
    </lineage>
</organism>
<dbReference type="PANTHER" id="PTHR12842">
    <property type="entry name" value="FI01459P"/>
    <property type="match status" value="1"/>
</dbReference>
<comment type="similarity">
    <text evidence="1">Belongs to the FAM114 family.</text>
</comment>
<dbReference type="FunCoup" id="A0A6P8Z9S5">
    <property type="interactions" value="477"/>
</dbReference>
<feature type="compositionally biased region" description="Acidic residues" evidence="3">
    <location>
        <begin position="1"/>
        <end position="14"/>
    </location>
</feature>
<evidence type="ECO:0000313" key="5">
    <source>
        <dbReference type="RefSeq" id="XP_034243812.1"/>
    </source>
</evidence>
<dbReference type="GeneID" id="117646757"/>
<sequence length="614" mass="67091">MANSESEDFESADEEVMKPLEYQDQSHQKCRTPSPEKHEASPPRPASQETASLPSSTASPPSATAPNPDSLGAKPKMPLKSKTKSQSRHRHKDSEDVGVSNTSRPNLVDGGQKKKSGSGKLGVKITPSSILPSEIGALDKKEFHEKTKVSWSDNGSADHEEINDSIRPLLDKLSSLDVVDTPDQATDSTAEKHGSGWGSWGQWGMSTIMSGASSVSSHVTQGLSTVSSVIESGLGAEDPQEMARISVETDKSMNLKGEETCAAGQTVSGFNVMGNVLKFVESTGEMIVTSGLNTLESLGKKTMDVLQEGDPGLKKKRALFSREPDKPTLSQVLKEARGRAEIEDKERAEAKHASRARFETLFDDYRGMVHLEALEMLSNTCQMKLEAKLVALSGTPLVEFQRKLIQVKEQCDIPDDEDDDEDEDRGSIEILERDLTAAMRGLMVPVPHTKLIRVCEDTDTWLATMRCIQDDDTQTENDDWVDEEDMAEDSDPQNGLRDIHQQAIRALARFTAAVAEHFHKTAELLLLKEEHNSQIESQCVVMMTSVLCSRVSSVAARFSELLSASANMVDSAQVDHNDVNLLITNVFLEASNSSSYIQDASLLLIPVLQLGAVQ</sequence>
<feature type="region of interest" description="Disordered" evidence="3">
    <location>
        <begin position="1"/>
        <end position="126"/>
    </location>
</feature>
<name>A0A6P8Z9S5_THRPL</name>
<keyword evidence="4" id="KW-1185">Reference proteome</keyword>
<feature type="compositionally biased region" description="Basic residues" evidence="3">
    <location>
        <begin position="77"/>
        <end position="91"/>
    </location>
</feature>
<dbReference type="OrthoDB" id="5597648at2759"/>
<protein>
    <submittedName>
        <fullName evidence="5">Protein FAM114A2</fullName>
    </submittedName>
</protein>
<dbReference type="Pfam" id="PF05334">
    <property type="entry name" value="DUF719"/>
    <property type="match status" value="1"/>
</dbReference>
<dbReference type="Proteomes" id="UP000515158">
    <property type="component" value="Unplaced"/>
</dbReference>